<dbReference type="Proteomes" id="UP000475862">
    <property type="component" value="Unassembled WGS sequence"/>
</dbReference>
<feature type="non-terminal residue" evidence="1">
    <location>
        <position position="433"/>
    </location>
</feature>
<sequence length="433" mass="49485">MNGLLMDWGSNALSNIILPTSGKIGVLAINSFKTYAYFNISVQIFKSNDSELVKMFKRMKVEMKNGYTSATIRILSLICDVLLDTRKADGFSILLNTLSKIRSKKCISCIEQTALALTKVVYTCSVVNDHKIKSADALAISSNLLHIASNLFEYLKTLQSDAIRGETEERIERIYNCLKIIIDVLIKDTDPMVLLTQNIELTLTIFGESILLHQFLFEKPKIYESAEFYFWSNILDADKLKKQNNIFSSTLVEELLSDKRQAWGLKIFEIDKKLAIWTHTKNYSNEVYSNIKYLALSSYDQPINGKYLGLIHEFISPVLITFNITKTMHIFNNYKTYTIVVPAAGSKQIEIDKAIHVFRFDMTEIGAIIVTIKDSSRSLLVAWTRDRRPDSELMADEQYTTKISAGDNCQITFQTNKDYQNYIHYIGIFVDTM</sequence>
<name>A0A6G0T1M7_APHGL</name>
<organism evidence="1 2">
    <name type="scientific">Aphis glycines</name>
    <name type="common">Soybean aphid</name>
    <dbReference type="NCBI Taxonomy" id="307491"/>
    <lineage>
        <taxon>Eukaryota</taxon>
        <taxon>Metazoa</taxon>
        <taxon>Ecdysozoa</taxon>
        <taxon>Arthropoda</taxon>
        <taxon>Hexapoda</taxon>
        <taxon>Insecta</taxon>
        <taxon>Pterygota</taxon>
        <taxon>Neoptera</taxon>
        <taxon>Paraneoptera</taxon>
        <taxon>Hemiptera</taxon>
        <taxon>Sternorrhyncha</taxon>
        <taxon>Aphidomorpha</taxon>
        <taxon>Aphidoidea</taxon>
        <taxon>Aphididae</taxon>
        <taxon>Aphidini</taxon>
        <taxon>Aphis</taxon>
        <taxon>Aphis</taxon>
    </lineage>
</organism>
<evidence type="ECO:0000313" key="1">
    <source>
        <dbReference type="EMBL" id="KAE9524104.1"/>
    </source>
</evidence>
<dbReference type="AlphaFoldDB" id="A0A6G0T1M7"/>
<dbReference type="EMBL" id="VYZN01000072">
    <property type="protein sequence ID" value="KAE9524104.1"/>
    <property type="molecule type" value="Genomic_DNA"/>
</dbReference>
<accession>A0A6G0T1M7</accession>
<proteinExistence type="predicted"/>
<comment type="caution">
    <text evidence="1">The sequence shown here is derived from an EMBL/GenBank/DDBJ whole genome shotgun (WGS) entry which is preliminary data.</text>
</comment>
<gene>
    <name evidence="1" type="ORF">AGLY_015469</name>
</gene>
<reference evidence="1 2" key="1">
    <citation type="submission" date="2019-08" db="EMBL/GenBank/DDBJ databases">
        <title>The genome of the soybean aphid Biotype 1, its phylome, world population structure and adaptation to the North American continent.</title>
        <authorList>
            <person name="Giordano R."/>
            <person name="Donthu R.K."/>
            <person name="Hernandez A.G."/>
            <person name="Wright C.L."/>
            <person name="Zimin A.V."/>
        </authorList>
    </citation>
    <scope>NUCLEOTIDE SEQUENCE [LARGE SCALE GENOMIC DNA]</scope>
    <source>
        <tissue evidence="1">Whole aphids</tissue>
    </source>
</reference>
<evidence type="ECO:0000313" key="2">
    <source>
        <dbReference type="Proteomes" id="UP000475862"/>
    </source>
</evidence>
<keyword evidence="2" id="KW-1185">Reference proteome</keyword>
<protein>
    <submittedName>
        <fullName evidence="1">Uncharacterized protein</fullName>
    </submittedName>
</protein>
<dbReference type="OrthoDB" id="6629807at2759"/>